<keyword evidence="3" id="KW-0240">DNA-directed RNA polymerase</keyword>
<evidence type="ECO:0000313" key="7">
    <source>
        <dbReference type="Proteomes" id="UP000789342"/>
    </source>
</evidence>
<dbReference type="InterPro" id="IPR009668">
    <property type="entry name" value="RNA_pol-assoc_fac_A49-like"/>
</dbReference>
<evidence type="ECO:0000256" key="5">
    <source>
        <dbReference type="ARBA" id="ARBA00023242"/>
    </source>
</evidence>
<name>A0A9N9J470_9GLOM</name>
<dbReference type="PANTHER" id="PTHR14440">
    <property type="entry name" value="DNA-DIRECTED RNA POLYMERASE I SUBUNIT RPA49"/>
    <property type="match status" value="1"/>
</dbReference>
<comment type="caution">
    <text evidence="6">The sequence shown here is derived from an EMBL/GenBank/DDBJ whole genome shotgun (WGS) entry which is preliminary data.</text>
</comment>
<accession>A0A9N9J470</accession>
<dbReference type="EMBL" id="CAJVPV010042281">
    <property type="protein sequence ID" value="CAG8763717.1"/>
    <property type="molecule type" value="Genomic_DNA"/>
</dbReference>
<dbReference type="AlphaFoldDB" id="A0A9N9J470"/>
<reference evidence="6" key="1">
    <citation type="submission" date="2021-06" db="EMBL/GenBank/DDBJ databases">
        <authorList>
            <person name="Kallberg Y."/>
            <person name="Tangrot J."/>
            <person name="Rosling A."/>
        </authorList>
    </citation>
    <scope>NUCLEOTIDE SEQUENCE</scope>
    <source>
        <strain evidence="6">CL551</strain>
    </source>
</reference>
<evidence type="ECO:0000256" key="1">
    <source>
        <dbReference type="ARBA" id="ARBA00004604"/>
    </source>
</evidence>
<evidence type="ECO:0000256" key="2">
    <source>
        <dbReference type="ARBA" id="ARBA00009430"/>
    </source>
</evidence>
<proteinExistence type="inferred from homology"/>
<organism evidence="6 7">
    <name type="scientific">Acaulospora morrowiae</name>
    <dbReference type="NCBI Taxonomy" id="94023"/>
    <lineage>
        <taxon>Eukaryota</taxon>
        <taxon>Fungi</taxon>
        <taxon>Fungi incertae sedis</taxon>
        <taxon>Mucoromycota</taxon>
        <taxon>Glomeromycotina</taxon>
        <taxon>Glomeromycetes</taxon>
        <taxon>Diversisporales</taxon>
        <taxon>Acaulosporaceae</taxon>
        <taxon>Acaulospora</taxon>
    </lineage>
</organism>
<dbReference type="GO" id="GO:0006351">
    <property type="term" value="P:DNA-templated transcription"/>
    <property type="evidence" value="ECO:0007669"/>
    <property type="project" value="InterPro"/>
</dbReference>
<dbReference type="GO" id="GO:0005730">
    <property type="term" value="C:nucleolus"/>
    <property type="evidence" value="ECO:0007669"/>
    <property type="project" value="UniProtKB-SubCell"/>
</dbReference>
<keyword evidence="4" id="KW-0804">Transcription</keyword>
<dbReference type="GO" id="GO:0000428">
    <property type="term" value="C:DNA-directed RNA polymerase complex"/>
    <property type="evidence" value="ECO:0007669"/>
    <property type="project" value="UniProtKB-KW"/>
</dbReference>
<dbReference type="Pfam" id="PF06870">
    <property type="entry name" value="RNA_pol_I_A49"/>
    <property type="match status" value="1"/>
</dbReference>
<keyword evidence="5" id="KW-0539">Nucleus</keyword>
<dbReference type="GO" id="GO:0003677">
    <property type="term" value="F:DNA binding"/>
    <property type="evidence" value="ECO:0007669"/>
    <property type="project" value="InterPro"/>
</dbReference>
<keyword evidence="7" id="KW-1185">Reference proteome</keyword>
<dbReference type="OrthoDB" id="532500at2759"/>
<comment type="subcellular location">
    <subcellularLocation>
        <location evidence="1">Nucleus</location>
        <location evidence="1">Nucleolus</location>
    </subcellularLocation>
</comment>
<evidence type="ECO:0000256" key="3">
    <source>
        <dbReference type="ARBA" id="ARBA00022478"/>
    </source>
</evidence>
<dbReference type="Proteomes" id="UP000789342">
    <property type="component" value="Unassembled WGS sequence"/>
</dbReference>
<gene>
    <name evidence="6" type="ORF">AMORRO_LOCUS16113</name>
</gene>
<evidence type="ECO:0000256" key="4">
    <source>
        <dbReference type="ARBA" id="ARBA00023163"/>
    </source>
</evidence>
<evidence type="ECO:0000313" key="6">
    <source>
        <dbReference type="EMBL" id="CAG8763717.1"/>
    </source>
</evidence>
<comment type="similarity">
    <text evidence="2">Belongs to the eukaryotic RPA49/POLR1E RNA polymerase subunit family.</text>
</comment>
<feature type="non-terminal residue" evidence="6">
    <location>
        <position position="96"/>
    </location>
</feature>
<sequence length="96" mass="10876">SKMTARCEDKLLCYMFTLCLMLDSFRVDTESLSEDLAVTTNKVYGIFKTLGCKIEGLNKSEKNALGINEAQSRKVKRAALTVPLVLPEPKKRKYDR</sequence>
<protein>
    <submittedName>
        <fullName evidence="6">11278_t:CDS:1</fullName>
    </submittedName>
</protein>